<gene>
    <name evidence="1" type="ORF">MM171A01284_0006</name>
</gene>
<evidence type="ECO:0000313" key="1">
    <source>
        <dbReference type="EMBL" id="QJA99145.1"/>
    </source>
</evidence>
<protein>
    <submittedName>
        <fullName evidence="1">Uncharacterized protein</fullName>
    </submittedName>
</protein>
<organism evidence="1">
    <name type="scientific">viral metagenome</name>
    <dbReference type="NCBI Taxonomy" id="1070528"/>
    <lineage>
        <taxon>unclassified sequences</taxon>
        <taxon>metagenomes</taxon>
        <taxon>organismal metagenomes</taxon>
    </lineage>
</organism>
<reference evidence="1" key="1">
    <citation type="submission" date="2020-03" db="EMBL/GenBank/DDBJ databases">
        <title>The deep terrestrial virosphere.</title>
        <authorList>
            <person name="Holmfeldt K."/>
            <person name="Nilsson E."/>
            <person name="Simone D."/>
            <person name="Lopez-Fernandez M."/>
            <person name="Wu X."/>
            <person name="de Brujin I."/>
            <person name="Lundin D."/>
            <person name="Andersson A."/>
            <person name="Bertilsson S."/>
            <person name="Dopson M."/>
        </authorList>
    </citation>
    <scope>NUCLEOTIDE SEQUENCE</scope>
    <source>
        <strain evidence="1">MM171A01284</strain>
    </source>
</reference>
<sequence length="79" mass="9026">MSVILYSRDEWGVCRCGHYDWQHSDYVYGGEDGHDIIPRAEGHGKCGFEGCECQQFTWVKTISHQRNVHGPTPKLETGE</sequence>
<proteinExistence type="predicted"/>
<dbReference type="AlphaFoldDB" id="A0A6M3M206"/>
<dbReference type="EMBL" id="MT143631">
    <property type="protein sequence ID" value="QJA99145.1"/>
    <property type="molecule type" value="Genomic_DNA"/>
</dbReference>
<name>A0A6M3M206_9ZZZZ</name>
<accession>A0A6M3M206</accession>